<organism evidence="1 2">
    <name type="scientific">Pleurodeles waltl</name>
    <name type="common">Iberian ribbed newt</name>
    <dbReference type="NCBI Taxonomy" id="8319"/>
    <lineage>
        <taxon>Eukaryota</taxon>
        <taxon>Metazoa</taxon>
        <taxon>Chordata</taxon>
        <taxon>Craniata</taxon>
        <taxon>Vertebrata</taxon>
        <taxon>Euteleostomi</taxon>
        <taxon>Amphibia</taxon>
        <taxon>Batrachia</taxon>
        <taxon>Caudata</taxon>
        <taxon>Salamandroidea</taxon>
        <taxon>Salamandridae</taxon>
        <taxon>Pleurodelinae</taxon>
        <taxon>Pleurodeles</taxon>
    </lineage>
</organism>
<dbReference type="Proteomes" id="UP001066276">
    <property type="component" value="Chromosome 8"/>
</dbReference>
<dbReference type="EMBL" id="JANPWB010000012">
    <property type="protein sequence ID" value="KAJ1113512.1"/>
    <property type="molecule type" value="Genomic_DNA"/>
</dbReference>
<reference evidence="1" key="1">
    <citation type="journal article" date="2022" name="bioRxiv">
        <title>Sequencing and chromosome-scale assembly of the giantPleurodeles waltlgenome.</title>
        <authorList>
            <person name="Brown T."/>
            <person name="Elewa A."/>
            <person name="Iarovenko S."/>
            <person name="Subramanian E."/>
            <person name="Araus A.J."/>
            <person name="Petzold A."/>
            <person name="Susuki M."/>
            <person name="Suzuki K.-i.T."/>
            <person name="Hayashi T."/>
            <person name="Toyoda A."/>
            <person name="Oliveira C."/>
            <person name="Osipova E."/>
            <person name="Leigh N.D."/>
            <person name="Simon A."/>
            <person name="Yun M.H."/>
        </authorList>
    </citation>
    <scope>NUCLEOTIDE SEQUENCE</scope>
    <source>
        <strain evidence="1">20211129_DDA</strain>
        <tissue evidence="1">Liver</tissue>
    </source>
</reference>
<accession>A0AAV7NEB3</accession>
<name>A0AAV7NEB3_PLEWA</name>
<gene>
    <name evidence="1" type="ORF">NDU88_001754</name>
</gene>
<sequence>MFRRTGRKNQTATKNRMTIAAYKAQLFDVDGHMDMTPGAGDSLVVFIVCSLRDAGAQPVGKRNLSATNLLGKSGLPEPKP</sequence>
<comment type="caution">
    <text evidence="1">The sequence shown here is derived from an EMBL/GenBank/DDBJ whole genome shotgun (WGS) entry which is preliminary data.</text>
</comment>
<evidence type="ECO:0000313" key="1">
    <source>
        <dbReference type="EMBL" id="KAJ1113512.1"/>
    </source>
</evidence>
<keyword evidence="2" id="KW-1185">Reference proteome</keyword>
<protein>
    <submittedName>
        <fullName evidence="1">Uncharacterized protein</fullName>
    </submittedName>
</protein>
<dbReference type="AlphaFoldDB" id="A0AAV7NEB3"/>
<evidence type="ECO:0000313" key="2">
    <source>
        <dbReference type="Proteomes" id="UP001066276"/>
    </source>
</evidence>
<proteinExistence type="predicted"/>